<keyword evidence="3" id="KW-1185">Reference proteome</keyword>
<organism evidence="2 3">
    <name type="scientific">Halorubrum coriense DSM 10284</name>
    <dbReference type="NCBI Taxonomy" id="1227466"/>
    <lineage>
        <taxon>Archaea</taxon>
        <taxon>Methanobacteriati</taxon>
        <taxon>Methanobacteriota</taxon>
        <taxon>Stenosarchaea group</taxon>
        <taxon>Halobacteria</taxon>
        <taxon>Halobacteriales</taxon>
        <taxon>Haloferacaceae</taxon>
        <taxon>Halorubrum</taxon>
    </lineage>
</organism>
<reference evidence="2 3" key="1">
    <citation type="journal article" date="2014" name="PLoS Genet.">
        <title>Phylogenetically driven sequencing of extremely halophilic archaea reveals strategies for static and dynamic osmo-response.</title>
        <authorList>
            <person name="Becker E.A."/>
            <person name="Seitzer P.M."/>
            <person name="Tritt A."/>
            <person name="Larsen D."/>
            <person name="Krusor M."/>
            <person name="Yao A.I."/>
            <person name="Wu D."/>
            <person name="Madern D."/>
            <person name="Eisen J.A."/>
            <person name="Darling A.E."/>
            <person name="Facciotti M.T."/>
        </authorList>
    </citation>
    <scope>NUCLEOTIDE SEQUENCE [LARGE SCALE GENOMIC DNA]</scope>
    <source>
        <strain evidence="2 3">DSM 10284</strain>
    </source>
</reference>
<dbReference type="EMBL" id="AOJL01000013">
    <property type="protein sequence ID" value="ELZ50489.1"/>
    <property type="molecule type" value="Genomic_DNA"/>
</dbReference>
<evidence type="ECO:0000313" key="2">
    <source>
        <dbReference type="EMBL" id="ELZ50489.1"/>
    </source>
</evidence>
<keyword evidence="2" id="KW-0645">Protease</keyword>
<dbReference type="Proteomes" id="UP000011509">
    <property type="component" value="Unassembled WGS sequence"/>
</dbReference>
<accession>M0EVQ9</accession>
<name>M0EVQ9_9EURY</name>
<dbReference type="GO" id="GO:0004180">
    <property type="term" value="F:carboxypeptidase activity"/>
    <property type="evidence" value="ECO:0007669"/>
    <property type="project" value="UniProtKB-KW"/>
</dbReference>
<evidence type="ECO:0000256" key="1">
    <source>
        <dbReference type="SAM" id="MobiDB-lite"/>
    </source>
</evidence>
<dbReference type="OrthoDB" id="202058at2157"/>
<feature type="region of interest" description="Disordered" evidence="1">
    <location>
        <begin position="52"/>
        <end position="75"/>
    </location>
</feature>
<keyword evidence="2" id="KW-0121">Carboxypeptidase</keyword>
<dbReference type="PATRIC" id="fig|1227466.3.peg.559"/>
<protein>
    <submittedName>
        <fullName evidence="2">Peptidase M14 carboxypeptidase A</fullName>
    </submittedName>
</protein>
<sequence length="429" mass="45234">MSFDPAVVDLQIRAYKTTLESFTSYTGNENIAIENPAGEKVALIDGDSTRATTSELPYPVGRHDGDAAASGSSGGDAVIGVGATETQESVPVDEQMTVPIKMEGEAHRLTATVDATTGAADVTLYDPSGAIVRTADEYTMATAPEGRFVWGVNDPVGGTWELELSNERGDQGAVISIQTRSVTEPQRDPRAALGYNQRDYDVSITDVAPSYRAASNVVYPAVVRDPNVVESVIDHVNAMVVPTDTGIDRSDYVESLNTVLTDEDRTVVLTDSGVQLLGESKFSESISEDAVQRVTRRGISLGTRNEDHSLLEGTQPGQRELARSSPLGYASTANGVPVYGVDRDAFEAAGGSVAGYHQREDKTLVTAGTIRVPGGSGEVVILAGLLPSPTQQNLHPFGLSLTHLGYTVLANGVGHAPPSVETSDSVQSN</sequence>
<proteinExistence type="predicted"/>
<evidence type="ECO:0000313" key="3">
    <source>
        <dbReference type="Proteomes" id="UP000011509"/>
    </source>
</evidence>
<comment type="caution">
    <text evidence="2">The sequence shown here is derived from an EMBL/GenBank/DDBJ whole genome shotgun (WGS) entry which is preliminary data.</text>
</comment>
<gene>
    <name evidence="2" type="ORF">C464_02775</name>
</gene>
<dbReference type="RefSeq" id="WP_006111970.1">
    <property type="nucleotide sequence ID" value="NZ_AOJL01000013.1"/>
</dbReference>
<dbReference type="AlphaFoldDB" id="M0EVQ9"/>
<keyword evidence="2" id="KW-0378">Hydrolase</keyword>